<proteinExistence type="predicted"/>
<keyword evidence="3" id="KW-1185">Reference proteome</keyword>
<organism evidence="2 3">
    <name type="scientific">Mycena albidolilacea</name>
    <dbReference type="NCBI Taxonomy" id="1033008"/>
    <lineage>
        <taxon>Eukaryota</taxon>
        <taxon>Fungi</taxon>
        <taxon>Dikarya</taxon>
        <taxon>Basidiomycota</taxon>
        <taxon>Agaricomycotina</taxon>
        <taxon>Agaricomycetes</taxon>
        <taxon>Agaricomycetidae</taxon>
        <taxon>Agaricales</taxon>
        <taxon>Marasmiineae</taxon>
        <taxon>Mycenaceae</taxon>
        <taxon>Mycena</taxon>
    </lineage>
</organism>
<evidence type="ECO:0000313" key="3">
    <source>
        <dbReference type="Proteomes" id="UP001218218"/>
    </source>
</evidence>
<sequence length="99" mass="11530">MAEDQVSEEYAAHVKKAHATYRAKQRKLLAFKQRLRCQNSAFITKYEQQSYLDRIAAERARDDTTWAANLAEEKKKCEAERNARREASASQRASRRAPR</sequence>
<gene>
    <name evidence="2" type="ORF">DFH08DRAFT_953127</name>
</gene>
<comment type="caution">
    <text evidence="2">The sequence shown here is derived from an EMBL/GenBank/DDBJ whole genome shotgun (WGS) entry which is preliminary data.</text>
</comment>
<evidence type="ECO:0000313" key="2">
    <source>
        <dbReference type="EMBL" id="KAJ7357922.1"/>
    </source>
</evidence>
<name>A0AAD7AG58_9AGAR</name>
<dbReference type="Proteomes" id="UP001218218">
    <property type="component" value="Unassembled WGS sequence"/>
</dbReference>
<reference evidence="2" key="1">
    <citation type="submission" date="2023-03" db="EMBL/GenBank/DDBJ databases">
        <title>Massive genome expansion in bonnet fungi (Mycena s.s.) driven by repeated elements and novel gene families across ecological guilds.</title>
        <authorList>
            <consortium name="Lawrence Berkeley National Laboratory"/>
            <person name="Harder C.B."/>
            <person name="Miyauchi S."/>
            <person name="Viragh M."/>
            <person name="Kuo A."/>
            <person name="Thoen E."/>
            <person name="Andreopoulos B."/>
            <person name="Lu D."/>
            <person name="Skrede I."/>
            <person name="Drula E."/>
            <person name="Henrissat B."/>
            <person name="Morin E."/>
            <person name="Kohler A."/>
            <person name="Barry K."/>
            <person name="LaButti K."/>
            <person name="Morin E."/>
            <person name="Salamov A."/>
            <person name="Lipzen A."/>
            <person name="Mereny Z."/>
            <person name="Hegedus B."/>
            <person name="Baldrian P."/>
            <person name="Stursova M."/>
            <person name="Weitz H."/>
            <person name="Taylor A."/>
            <person name="Grigoriev I.V."/>
            <person name="Nagy L.G."/>
            <person name="Martin F."/>
            <person name="Kauserud H."/>
        </authorList>
    </citation>
    <scope>NUCLEOTIDE SEQUENCE</scope>
    <source>
        <strain evidence="2">CBHHK002</strain>
    </source>
</reference>
<feature type="compositionally biased region" description="Basic and acidic residues" evidence="1">
    <location>
        <begin position="75"/>
        <end position="87"/>
    </location>
</feature>
<feature type="region of interest" description="Disordered" evidence="1">
    <location>
        <begin position="75"/>
        <end position="99"/>
    </location>
</feature>
<evidence type="ECO:0000256" key="1">
    <source>
        <dbReference type="SAM" id="MobiDB-lite"/>
    </source>
</evidence>
<dbReference type="AlphaFoldDB" id="A0AAD7AG58"/>
<protein>
    <submittedName>
        <fullName evidence="2">Uncharacterized protein</fullName>
    </submittedName>
</protein>
<accession>A0AAD7AG58</accession>
<dbReference type="EMBL" id="JARIHO010000007">
    <property type="protein sequence ID" value="KAJ7357922.1"/>
    <property type="molecule type" value="Genomic_DNA"/>
</dbReference>